<gene>
    <name evidence="1" type="ORF">ESZ47_07085</name>
</gene>
<dbReference type="Gene3D" id="3.90.280.10">
    <property type="entry name" value="PEBP-like"/>
    <property type="match status" value="1"/>
</dbReference>
<dbReference type="AlphaFoldDB" id="A0A6P2CMW2"/>
<dbReference type="EMBL" id="SDGY01000005">
    <property type="protein sequence ID" value="TYC46234.1"/>
    <property type="molecule type" value="Genomic_DNA"/>
</dbReference>
<sequence length="131" mass="14661">MKIDVKLDNGLIPDIYAKYAPDNYRTNDMPTVNFPIEVTNIPENLHGSHYGTSGTNSTWHDVQKSGKPADSNINQSYIGPMPPDKTHNYTLTVFALDTKLDLQNGFFLNELRSKSMTHVLDIAILELPARA</sequence>
<name>A0A6P2CMW2_9LACO</name>
<dbReference type="Proteomes" id="UP000442244">
    <property type="component" value="Unassembled WGS sequence"/>
</dbReference>
<dbReference type="Pfam" id="PF01161">
    <property type="entry name" value="PBP"/>
    <property type="match status" value="1"/>
</dbReference>
<keyword evidence="2" id="KW-1185">Reference proteome</keyword>
<dbReference type="OrthoDB" id="9797506at2"/>
<protein>
    <submittedName>
        <fullName evidence="1">YbhB/YbcL family Raf kinase inhibitor-like protein</fullName>
    </submittedName>
</protein>
<reference evidence="1 2" key="1">
    <citation type="submission" date="2019-01" db="EMBL/GenBank/DDBJ databases">
        <title>Leuconostoc litchii sp. nov., a novel lactic acid bacterium isolated from lychee.</title>
        <authorList>
            <person name="Wang L.-T."/>
        </authorList>
    </citation>
    <scope>NUCLEOTIDE SEQUENCE [LARGE SCALE GENOMIC DNA]</scope>
    <source>
        <strain evidence="1 2">MB7</strain>
    </source>
</reference>
<dbReference type="InterPro" id="IPR036610">
    <property type="entry name" value="PEBP-like_sf"/>
</dbReference>
<dbReference type="RefSeq" id="WP_148606086.1">
    <property type="nucleotide sequence ID" value="NZ_BSUV01000001.1"/>
</dbReference>
<dbReference type="InterPro" id="IPR008914">
    <property type="entry name" value="PEBP"/>
</dbReference>
<dbReference type="SUPFAM" id="SSF49777">
    <property type="entry name" value="PEBP-like"/>
    <property type="match status" value="1"/>
</dbReference>
<organism evidence="1 2">
    <name type="scientific">Leuconostoc litchii</name>
    <dbReference type="NCBI Taxonomy" id="1981069"/>
    <lineage>
        <taxon>Bacteria</taxon>
        <taxon>Bacillati</taxon>
        <taxon>Bacillota</taxon>
        <taxon>Bacilli</taxon>
        <taxon>Lactobacillales</taxon>
        <taxon>Lactobacillaceae</taxon>
        <taxon>Leuconostoc</taxon>
    </lineage>
</organism>
<accession>A0A6P2CMW2</accession>
<proteinExistence type="predicted"/>
<evidence type="ECO:0000313" key="1">
    <source>
        <dbReference type="EMBL" id="TYC46234.1"/>
    </source>
</evidence>
<comment type="caution">
    <text evidence="1">The sequence shown here is derived from an EMBL/GenBank/DDBJ whole genome shotgun (WGS) entry which is preliminary data.</text>
</comment>
<evidence type="ECO:0000313" key="2">
    <source>
        <dbReference type="Proteomes" id="UP000442244"/>
    </source>
</evidence>